<evidence type="ECO:0000256" key="2">
    <source>
        <dbReference type="ARBA" id="ARBA00023002"/>
    </source>
</evidence>
<dbReference type="InterPro" id="IPR036291">
    <property type="entry name" value="NAD(P)-bd_dom_sf"/>
</dbReference>
<dbReference type="EMBL" id="LR025744">
    <property type="protein sequence ID" value="VBB16682.1"/>
    <property type="molecule type" value="Genomic_DNA"/>
</dbReference>
<dbReference type="PANTHER" id="PTHR24320:SF148">
    <property type="entry name" value="NAD(P)-BINDING ROSSMANN-FOLD SUPERFAMILY PROTEIN"/>
    <property type="match status" value="1"/>
</dbReference>
<dbReference type="InterPro" id="IPR002347">
    <property type="entry name" value="SDR_fam"/>
</dbReference>
<dbReference type="Proteomes" id="UP000268684">
    <property type="component" value="Chromosome III"/>
</dbReference>
<gene>
    <name evidence="3" type="ORF">BSTAB16_6889</name>
</gene>
<dbReference type="GO" id="GO:0016491">
    <property type="term" value="F:oxidoreductase activity"/>
    <property type="evidence" value="ECO:0007669"/>
    <property type="project" value="UniProtKB-KW"/>
</dbReference>
<protein>
    <submittedName>
        <fullName evidence="3">Oxidoreductase</fullName>
    </submittedName>
</protein>
<comment type="similarity">
    <text evidence="1">Belongs to the short-chain dehydrogenases/reductases (SDR) family.</text>
</comment>
<dbReference type="PRINTS" id="PR00081">
    <property type="entry name" value="GDHRDH"/>
</dbReference>
<dbReference type="AlphaFoldDB" id="A0AAJ5T8B4"/>
<dbReference type="Gene3D" id="3.40.50.720">
    <property type="entry name" value="NAD(P)-binding Rossmann-like Domain"/>
    <property type="match status" value="1"/>
</dbReference>
<evidence type="ECO:0000313" key="4">
    <source>
        <dbReference type="Proteomes" id="UP000268684"/>
    </source>
</evidence>
<dbReference type="PANTHER" id="PTHR24320">
    <property type="entry name" value="RETINOL DEHYDROGENASE"/>
    <property type="match status" value="1"/>
</dbReference>
<keyword evidence="2" id="KW-0560">Oxidoreductase</keyword>
<sequence>MTSIQQPVRSGFGATSTAADVMAGIRLDGKAVIVTGGYSGIGLATTRALAEAGATVIVPARTPDKARDALRGIARTTTAALDLLDPVSIDAFATGFLAEGRPLHLLINNAGVMATPLQRDARGNELQFSSNHLGPFRLTARLWPALKQAGGARVVNLSSGAHRRAAFDFDDPNFERRVYDKWLAYGQSKTAGVLFTVALDKRGVAYGVRAFAVHPGRIETGLQRFISLEELIRQGWRDEHGNIPAGQEALYKTP</sequence>
<name>A0AAJ5T8B4_9BURK</name>
<dbReference type="Pfam" id="PF00106">
    <property type="entry name" value="adh_short"/>
    <property type="match status" value="1"/>
</dbReference>
<dbReference type="SUPFAM" id="SSF51735">
    <property type="entry name" value="NAD(P)-binding Rossmann-fold domains"/>
    <property type="match status" value="1"/>
</dbReference>
<evidence type="ECO:0000313" key="3">
    <source>
        <dbReference type="EMBL" id="VBB16682.1"/>
    </source>
</evidence>
<evidence type="ECO:0000256" key="1">
    <source>
        <dbReference type="ARBA" id="ARBA00006484"/>
    </source>
</evidence>
<reference evidence="3 4" key="1">
    <citation type="submission" date="2017-11" db="EMBL/GenBank/DDBJ databases">
        <authorList>
            <person name="Seth-Smith MB H."/>
        </authorList>
    </citation>
    <scope>NUCLEOTIDE SEQUENCE [LARGE SCALE GENOMIC DNA]</scope>
    <source>
        <strain evidence="3">E</strain>
    </source>
</reference>
<keyword evidence="4" id="KW-1185">Reference proteome</keyword>
<proteinExistence type="inferred from homology"/>
<organism evidence="3 4">
    <name type="scientific">Burkholderia stabilis</name>
    <dbReference type="NCBI Taxonomy" id="95485"/>
    <lineage>
        <taxon>Bacteria</taxon>
        <taxon>Pseudomonadati</taxon>
        <taxon>Pseudomonadota</taxon>
        <taxon>Betaproteobacteria</taxon>
        <taxon>Burkholderiales</taxon>
        <taxon>Burkholderiaceae</taxon>
        <taxon>Burkholderia</taxon>
        <taxon>Burkholderia cepacia complex</taxon>
    </lineage>
</organism>
<accession>A0AAJ5T8B4</accession>